<evidence type="ECO:0000313" key="1">
    <source>
        <dbReference type="EMBL" id="SFE57432.1"/>
    </source>
</evidence>
<dbReference type="AlphaFoldDB" id="A0A1I2BMM3"/>
<reference evidence="2" key="1">
    <citation type="submission" date="2016-10" db="EMBL/GenBank/DDBJ databases">
        <authorList>
            <person name="Varghese N."/>
            <person name="Submissions S."/>
        </authorList>
    </citation>
    <scope>NUCLEOTIDE SEQUENCE [LARGE SCALE GENOMIC DNA]</scope>
    <source>
        <strain evidence="2">DSM 27981</strain>
    </source>
</reference>
<organism evidence="1 2">
    <name type="scientific">Paracidovorax wautersii</name>
    <dbReference type="NCBI Taxonomy" id="1177982"/>
    <lineage>
        <taxon>Bacteria</taxon>
        <taxon>Pseudomonadati</taxon>
        <taxon>Pseudomonadota</taxon>
        <taxon>Betaproteobacteria</taxon>
        <taxon>Burkholderiales</taxon>
        <taxon>Comamonadaceae</taxon>
        <taxon>Paracidovorax</taxon>
    </lineage>
</organism>
<evidence type="ECO:0000313" key="2">
    <source>
        <dbReference type="Proteomes" id="UP000199119"/>
    </source>
</evidence>
<dbReference type="Proteomes" id="UP000199119">
    <property type="component" value="Unassembled WGS sequence"/>
</dbReference>
<protein>
    <submittedName>
        <fullName evidence="1">Uncharacterized protein</fullName>
    </submittedName>
</protein>
<accession>A0A1I2BMM3</accession>
<proteinExistence type="predicted"/>
<gene>
    <name evidence="1" type="ORF">SAMN04489711_10389</name>
</gene>
<keyword evidence="2" id="KW-1185">Reference proteome</keyword>
<name>A0A1I2BMM3_9BURK</name>
<dbReference type="EMBL" id="FONX01000003">
    <property type="protein sequence ID" value="SFE57432.1"/>
    <property type="molecule type" value="Genomic_DNA"/>
</dbReference>
<sequence length="34" mass="3892">MLTLDEKPDESFALFYENGKIRIDHSPSASGEMY</sequence>